<sequence length="357" mass="39831">MRTSRKARSKHVPTQQVSDLASTVNALEFERGRDVGQMLGTFAAQYRRVVEGLTLGMDTDEARSEVVRSARNVLLRKHTLQWPLLSTEAPAPAYLLSDEVAALAAHARPADIGPLWVDFQRILHHTLSHLSLLPPVSLSADFVEREAAKYLDAPDPTASVLEGALSYRPVAVQRRLQAHTIDWRDVLTSLFARVHTTSAGQVAMARTLDRMESLYAARPEEPHLVRKTWAMLASPDIHHRMNLLDTSKRRTLPADDPVSCLRDACGDMAPLPALPSAWRAWMPAEAIPAPLVELPRENAPGRLLEMLEWESDSESDENDMDTLDASDDAAPIRCLDTGKRKAASHFSLRKRTRRTPW</sequence>
<reference evidence="2 3" key="1">
    <citation type="submission" date="2017-10" db="EMBL/GenBank/DDBJ databases">
        <title>A novel species of cold-tolerant Malassezia isolated from bats.</title>
        <authorList>
            <person name="Lorch J.M."/>
            <person name="Palmer J.M."/>
            <person name="Vanderwolf K.J."/>
            <person name="Schmidt K.Z."/>
            <person name="Verant M.L."/>
            <person name="Weller T.J."/>
            <person name="Blehert D.S."/>
        </authorList>
    </citation>
    <scope>NUCLEOTIDE SEQUENCE [LARGE SCALE GENOMIC DNA]</scope>
    <source>
        <strain evidence="2 3">NWHC:44797-103</strain>
    </source>
</reference>
<protein>
    <submittedName>
        <fullName evidence="2">Uncharacterized protein</fullName>
    </submittedName>
</protein>
<dbReference type="AlphaFoldDB" id="A0A2N1J8F0"/>
<feature type="compositionally biased region" description="Basic residues" evidence="1">
    <location>
        <begin position="340"/>
        <end position="357"/>
    </location>
</feature>
<organism evidence="2 3">
    <name type="scientific">Malassezia vespertilionis</name>
    <dbReference type="NCBI Taxonomy" id="2020962"/>
    <lineage>
        <taxon>Eukaryota</taxon>
        <taxon>Fungi</taxon>
        <taxon>Dikarya</taxon>
        <taxon>Basidiomycota</taxon>
        <taxon>Ustilaginomycotina</taxon>
        <taxon>Malasseziomycetes</taxon>
        <taxon>Malasseziales</taxon>
        <taxon>Malasseziaceae</taxon>
        <taxon>Malassezia</taxon>
    </lineage>
</organism>
<evidence type="ECO:0000313" key="3">
    <source>
        <dbReference type="Proteomes" id="UP000232875"/>
    </source>
</evidence>
<proteinExistence type="predicted"/>
<feature type="compositionally biased region" description="Acidic residues" evidence="1">
    <location>
        <begin position="310"/>
        <end position="327"/>
    </location>
</feature>
<evidence type="ECO:0000256" key="1">
    <source>
        <dbReference type="SAM" id="MobiDB-lite"/>
    </source>
</evidence>
<gene>
    <name evidence="2" type="ORF">MVES_003306</name>
</gene>
<dbReference type="Proteomes" id="UP000232875">
    <property type="component" value="Unassembled WGS sequence"/>
</dbReference>
<dbReference type="EMBL" id="KZ454993">
    <property type="protein sequence ID" value="PKI82841.1"/>
    <property type="molecule type" value="Genomic_DNA"/>
</dbReference>
<name>A0A2N1J8F0_9BASI</name>
<accession>A0A2N1J8F0</accession>
<dbReference type="OrthoDB" id="3364662at2759"/>
<feature type="region of interest" description="Disordered" evidence="1">
    <location>
        <begin position="310"/>
        <end position="357"/>
    </location>
</feature>
<keyword evidence="3" id="KW-1185">Reference proteome</keyword>
<evidence type="ECO:0000313" key="2">
    <source>
        <dbReference type="EMBL" id="PKI82841.1"/>
    </source>
</evidence>